<sequence length="86" mass="10054">MYYALMYGRGIFAFDIPRGAGGHYGIDILNLKAIRRWTLWDFDTWPSTPEQRLLVVELVWNDHDGSLEIQMIEDVEAAKAEFLYED</sequence>
<proteinExistence type="predicted"/>
<dbReference type="EMBL" id="MPDM01000004">
    <property type="protein sequence ID" value="OKL49306.1"/>
    <property type="molecule type" value="Genomic_DNA"/>
</dbReference>
<dbReference type="AlphaFoldDB" id="A0A1Q5PP64"/>
<comment type="caution">
    <text evidence="1">The sequence shown here is derived from an EMBL/GenBank/DDBJ whole genome shotgun (WGS) entry which is preliminary data.</text>
</comment>
<name>A0A1Q5PP64_9ACTO</name>
<reference evidence="2" key="1">
    <citation type="submission" date="2016-11" db="EMBL/GenBank/DDBJ databases">
        <title>Actinomyces gypaetusis sp. nov. isolated from Gypaetus barbatus in Qinghai Tibet Plateau China.</title>
        <authorList>
            <person name="Meng X."/>
        </authorList>
    </citation>
    <scope>NUCLEOTIDE SEQUENCE [LARGE SCALE GENOMIC DNA]</scope>
    <source>
        <strain evidence="2">DSM 15383</strain>
    </source>
</reference>
<accession>A0A1Q5PP64</accession>
<evidence type="ECO:0000313" key="2">
    <source>
        <dbReference type="Proteomes" id="UP000186465"/>
    </source>
</evidence>
<organism evidence="1 2">
    <name type="scientific">Boudabousia marimammalium</name>
    <dbReference type="NCBI Taxonomy" id="156892"/>
    <lineage>
        <taxon>Bacteria</taxon>
        <taxon>Bacillati</taxon>
        <taxon>Actinomycetota</taxon>
        <taxon>Actinomycetes</taxon>
        <taxon>Actinomycetales</taxon>
        <taxon>Actinomycetaceae</taxon>
        <taxon>Boudabousia</taxon>
    </lineage>
</organism>
<protein>
    <submittedName>
        <fullName evidence="1">Uncharacterized protein</fullName>
    </submittedName>
</protein>
<keyword evidence="2" id="KW-1185">Reference proteome</keyword>
<evidence type="ECO:0000313" key="1">
    <source>
        <dbReference type="EMBL" id="OKL49306.1"/>
    </source>
</evidence>
<dbReference type="STRING" id="156892.BM477_04815"/>
<gene>
    <name evidence="1" type="ORF">BM477_04815</name>
</gene>
<dbReference type="Proteomes" id="UP000186465">
    <property type="component" value="Unassembled WGS sequence"/>
</dbReference>